<feature type="region of interest" description="Disordered" evidence="1">
    <location>
        <begin position="95"/>
        <end position="145"/>
    </location>
</feature>
<evidence type="ECO:0008006" key="4">
    <source>
        <dbReference type="Google" id="ProtNLM"/>
    </source>
</evidence>
<dbReference type="EMBL" id="JAMSHJ010000004">
    <property type="protein sequence ID" value="KAI5422138.1"/>
    <property type="molecule type" value="Genomic_DNA"/>
</dbReference>
<evidence type="ECO:0000313" key="2">
    <source>
        <dbReference type="EMBL" id="KAI5422138.1"/>
    </source>
</evidence>
<gene>
    <name evidence="2" type="ORF">KIW84_045554</name>
</gene>
<proteinExistence type="predicted"/>
<accession>A0A9D5AUB1</accession>
<dbReference type="AlphaFoldDB" id="A0A9D5AUB1"/>
<evidence type="ECO:0000313" key="3">
    <source>
        <dbReference type="Proteomes" id="UP001058974"/>
    </source>
</evidence>
<keyword evidence="3" id="KW-1185">Reference proteome</keyword>
<name>A0A9D5AUB1_PEA</name>
<evidence type="ECO:0000256" key="1">
    <source>
        <dbReference type="SAM" id="MobiDB-lite"/>
    </source>
</evidence>
<reference evidence="2 3" key="1">
    <citation type="journal article" date="2022" name="Nat. Genet.">
        <title>Improved pea reference genome and pan-genome highlight genomic features and evolutionary characteristics.</title>
        <authorList>
            <person name="Yang T."/>
            <person name="Liu R."/>
            <person name="Luo Y."/>
            <person name="Hu S."/>
            <person name="Wang D."/>
            <person name="Wang C."/>
            <person name="Pandey M.K."/>
            <person name="Ge S."/>
            <person name="Xu Q."/>
            <person name="Li N."/>
            <person name="Li G."/>
            <person name="Huang Y."/>
            <person name="Saxena R.K."/>
            <person name="Ji Y."/>
            <person name="Li M."/>
            <person name="Yan X."/>
            <person name="He Y."/>
            <person name="Liu Y."/>
            <person name="Wang X."/>
            <person name="Xiang C."/>
            <person name="Varshney R.K."/>
            <person name="Ding H."/>
            <person name="Gao S."/>
            <person name="Zong X."/>
        </authorList>
    </citation>
    <scope>NUCLEOTIDE SEQUENCE [LARGE SCALE GENOMIC DNA]</scope>
    <source>
        <strain evidence="2 3">cv. Zhongwan 6</strain>
    </source>
</reference>
<protein>
    <recommendedName>
        <fullName evidence="4">CCHC-type domain-containing protein</fullName>
    </recommendedName>
</protein>
<feature type="compositionally biased region" description="Polar residues" evidence="1">
    <location>
        <begin position="115"/>
        <end position="127"/>
    </location>
</feature>
<organism evidence="2 3">
    <name type="scientific">Pisum sativum</name>
    <name type="common">Garden pea</name>
    <name type="synonym">Lathyrus oleraceus</name>
    <dbReference type="NCBI Taxonomy" id="3888"/>
    <lineage>
        <taxon>Eukaryota</taxon>
        <taxon>Viridiplantae</taxon>
        <taxon>Streptophyta</taxon>
        <taxon>Embryophyta</taxon>
        <taxon>Tracheophyta</taxon>
        <taxon>Spermatophyta</taxon>
        <taxon>Magnoliopsida</taxon>
        <taxon>eudicotyledons</taxon>
        <taxon>Gunneridae</taxon>
        <taxon>Pentapetalae</taxon>
        <taxon>rosids</taxon>
        <taxon>fabids</taxon>
        <taxon>Fabales</taxon>
        <taxon>Fabaceae</taxon>
        <taxon>Papilionoideae</taxon>
        <taxon>50 kb inversion clade</taxon>
        <taxon>NPAAA clade</taxon>
        <taxon>Hologalegina</taxon>
        <taxon>IRL clade</taxon>
        <taxon>Fabeae</taxon>
        <taxon>Lathyrus</taxon>
    </lineage>
</organism>
<sequence length="349" mass="39087">MFSIKVCHSKVEYEGLHLLCLQCGIYGHSAEGCGTQMIVETTKEEGIKTGDNGRISFEAQENEQEPNKGRASNSKGYIFQALLKGTTTAENCIPNELPDNSPSIHTEISAKKDGNTTNCNNSTLNQESLEESINPKGKSKYKDKIREKSKENFDRLLEEQFVEDILKAVQLGTSQIVIHNNHNGQFHGQKSNLEQLGLKGLRSQGETNTQHQGTSAASSSIKPNYNYRGANNIAFFCVCKSYTQKKKSDFVVIMEMRIDHINLKHIFSRLGYSGFACSETRGYACGIALGQKVEHIQVSIMKCHFQYTHAQIIMDVVKIWYLTSVHASPLEDRKKELQIELTNIAPTMN</sequence>
<comment type="caution">
    <text evidence="2">The sequence shown here is derived from an EMBL/GenBank/DDBJ whole genome shotgun (WGS) entry which is preliminary data.</text>
</comment>
<dbReference type="Gramene" id="Psat04G0555400-T1">
    <property type="protein sequence ID" value="KAI5422138.1"/>
    <property type="gene ID" value="KIW84_045554"/>
</dbReference>
<dbReference type="Proteomes" id="UP001058974">
    <property type="component" value="Chromosome 4"/>
</dbReference>